<dbReference type="OrthoDB" id="4829434at2"/>
<evidence type="ECO:0000256" key="1">
    <source>
        <dbReference type="ARBA" id="ARBA00022649"/>
    </source>
</evidence>
<dbReference type="PANTHER" id="PTHR33397">
    <property type="entry name" value="UPF0331 PROTEIN YUTE"/>
    <property type="match status" value="1"/>
</dbReference>
<comment type="caution">
    <text evidence="5">The sequence shown here is derived from an EMBL/GenBank/DDBJ whole genome shotgun (WGS) entry which is preliminary data.</text>
</comment>
<dbReference type="Proteomes" id="UP000295150">
    <property type="component" value="Unassembled WGS sequence"/>
</dbReference>
<evidence type="ECO:0000313" key="6">
    <source>
        <dbReference type="Proteomes" id="UP000295150"/>
    </source>
</evidence>
<gene>
    <name evidence="5" type="ORF">DFO68_11719</name>
</gene>
<dbReference type="AlphaFoldDB" id="A0A4R6H5Q1"/>
<proteinExistence type="inferred from homology"/>
<keyword evidence="1" id="KW-1277">Toxin-antitoxin system</keyword>
<dbReference type="PANTHER" id="PTHR33397:SF5">
    <property type="entry name" value="RNASE YUTE-RELATED"/>
    <property type="match status" value="1"/>
</dbReference>
<dbReference type="InterPro" id="IPR037038">
    <property type="entry name" value="HepT-like_sf"/>
</dbReference>
<keyword evidence="2" id="KW-0540">Nuclease</keyword>
<comment type="similarity">
    <text evidence="4">Belongs to the HepT RNase toxin family.</text>
</comment>
<evidence type="ECO:0000256" key="4">
    <source>
        <dbReference type="ARBA" id="ARBA00024207"/>
    </source>
</evidence>
<dbReference type="RefSeq" id="WP_133483866.1">
    <property type="nucleotide sequence ID" value="NZ_SNWH01000017.1"/>
</dbReference>
<keyword evidence="6" id="KW-1185">Reference proteome</keyword>
<evidence type="ECO:0000256" key="3">
    <source>
        <dbReference type="ARBA" id="ARBA00022801"/>
    </source>
</evidence>
<evidence type="ECO:0000256" key="2">
    <source>
        <dbReference type="ARBA" id="ARBA00022722"/>
    </source>
</evidence>
<keyword evidence="3" id="KW-0378">Hydrolase</keyword>
<dbReference type="SUPFAM" id="SSF81593">
    <property type="entry name" value="Nucleotidyltransferase substrate binding subunit/domain"/>
    <property type="match status" value="1"/>
</dbReference>
<dbReference type="GO" id="GO:0016787">
    <property type="term" value="F:hydrolase activity"/>
    <property type="evidence" value="ECO:0007669"/>
    <property type="project" value="UniProtKB-KW"/>
</dbReference>
<evidence type="ECO:0000313" key="5">
    <source>
        <dbReference type="EMBL" id="TDO03480.1"/>
    </source>
</evidence>
<reference evidence="5 6" key="1">
    <citation type="submission" date="2019-03" db="EMBL/GenBank/DDBJ databases">
        <title>Freshwater and sediment microbial communities from various areas in North America, analyzing microbe dynamics in response to fracking.</title>
        <authorList>
            <person name="Lamendella R."/>
        </authorList>
    </citation>
    <scope>NUCLEOTIDE SEQUENCE [LARGE SCALE GENOMIC DNA]</scope>
    <source>
        <strain evidence="5 6">1_TX</strain>
    </source>
</reference>
<dbReference type="GO" id="GO:0110001">
    <property type="term" value="C:toxin-antitoxin complex"/>
    <property type="evidence" value="ECO:0007669"/>
    <property type="project" value="InterPro"/>
</dbReference>
<protein>
    <submittedName>
        <fullName evidence="5">Uncharacterized protein DUF86</fullName>
    </submittedName>
</protein>
<dbReference type="Gene3D" id="1.20.120.580">
    <property type="entry name" value="bsu32300-like"/>
    <property type="match status" value="1"/>
</dbReference>
<organism evidence="5 6">
    <name type="scientific">Halomonas ventosae</name>
    <dbReference type="NCBI Taxonomy" id="229007"/>
    <lineage>
        <taxon>Bacteria</taxon>
        <taxon>Pseudomonadati</taxon>
        <taxon>Pseudomonadota</taxon>
        <taxon>Gammaproteobacteria</taxon>
        <taxon>Oceanospirillales</taxon>
        <taxon>Halomonadaceae</taxon>
        <taxon>Halomonas</taxon>
    </lineage>
</organism>
<dbReference type="InterPro" id="IPR052379">
    <property type="entry name" value="Type_VII_TA_RNase"/>
</dbReference>
<dbReference type="Pfam" id="PF01934">
    <property type="entry name" value="HepT-like"/>
    <property type="match status" value="1"/>
</dbReference>
<name>A0A4R6H5Q1_9GAMM</name>
<sequence length="143" mass="16445">MPDSSHQSAYLNAQRQHLDECEHDIASLAAILRERAWSRIERHGAERTLQILIEACIGLAKHWTRQETGRVSRDAVTGFERLRDAGKIDVNTPWRKIIGLRNVLVHDYLDVDPEIIESVIADGYYRTMLDFGRQALEALEHSR</sequence>
<dbReference type="GO" id="GO:0004540">
    <property type="term" value="F:RNA nuclease activity"/>
    <property type="evidence" value="ECO:0007669"/>
    <property type="project" value="InterPro"/>
</dbReference>
<dbReference type="EMBL" id="SNWH01000017">
    <property type="protein sequence ID" value="TDO03480.1"/>
    <property type="molecule type" value="Genomic_DNA"/>
</dbReference>
<dbReference type="InterPro" id="IPR008201">
    <property type="entry name" value="HepT-like"/>
</dbReference>
<dbReference type="NCBIfam" id="NF047751">
    <property type="entry name" value="HepT_toxin"/>
    <property type="match status" value="1"/>
</dbReference>
<accession>A0A4R6H5Q1</accession>